<dbReference type="PANTHER" id="PTHR30097:SF4">
    <property type="entry name" value="SLR6042 PROTEIN"/>
    <property type="match status" value="1"/>
</dbReference>
<dbReference type="Gene3D" id="1.10.287.470">
    <property type="entry name" value="Helix hairpin bin"/>
    <property type="match status" value="1"/>
</dbReference>
<dbReference type="InterPro" id="IPR051909">
    <property type="entry name" value="MFP_Cation_Efflux"/>
</dbReference>
<keyword evidence="2" id="KW-0472">Membrane</keyword>
<dbReference type="EMBL" id="JAAMRR010001551">
    <property type="protein sequence ID" value="NGX99336.1"/>
    <property type="molecule type" value="Genomic_DNA"/>
</dbReference>
<reference evidence="4" key="1">
    <citation type="submission" date="2020-02" db="EMBL/GenBank/DDBJ databases">
        <title>Draft genome sequence of Candidatus Afipia apatlaquensis IBT-C3, a potential strain for decolorization of textile dyes.</title>
        <authorList>
            <person name="Sanchez-Reyes A."/>
            <person name="Breton-Deval L."/>
            <person name="Mangelson H."/>
            <person name="Sanchez-Flores A."/>
        </authorList>
    </citation>
    <scope>NUCLEOTIDE SEQUENCE [LARGE SCALE GENOMIC DNA]</scope>
    <source>
        <strain evidence="4">IBT-C3</strain>
    </source>
</reference>
<name>A0A7C9RNR7_9BRAD</name>
<sequence length="556" mass="58965">MVAALFCVATALLSSFSALAHEGHSHDDDTAKAALAASTYPRTTAQSDLYEVVAVARDKRLTIYLDRFATNEPVTDARLKIAIGDGEPVEAERTESGSYVVPLPDRASSGSVDVVFTIEANSGDDLLVSSLTLSPPSAPVLAVTPSRWIASLPVPVRNPVVLTFVAFGLGVLFGRLHFTRRVIPAVATGAATVVVLVTLVAVVFGEDGSAPSKTAPAPQTVMSDAPRRLADGTAFVSKPSQRLLEVRTSPATTEEAGPAVNLIGRVIGDPNRNSVVQSIHGGRVIPLESGLPRIGQQVRKGDILAKIDPYLPLADRTTILEKTGEIEQLIAVADARVRRLRPLAERGAVPSSQVSDAETELEGLRLRREVIRNTRTEPELLRAPTDGVIASAKATPGQVVQAQDILFQIVDPKGYWVEALVYGQVDPQTLNEATAIATGGQSIALAFRGFSPSLQQHASIVQFAVTDTPAGLSIGQPVTVVAKSGAPVKGLVVPREAVVRSSNGEAAVWLHVEPERFESRPVRTQSFDASRLIVAGGVAENERIVIRAADLINQIR</sequence>
<evidence type="ECO:0000256" key="3">
    <source>
        <dbReference type="SAM" id="SignalP"/>
    </source>
</evidence>
<dbReference type="Gene3D" id="2.40.420.20">
    <property type="match status" value="1"/>
</dbReference>
<feature type="transmembrane region" description="Helical" evidence="2">
    <location>
        <begin position="185"/>
        <end position="204"/>
    </location>
</feature>
<feature type="transmembrane region" description="Helical" evidence="2">
    <location>
        <begin position="160"/>
        <end position="178"/>
    </location>
</feature>
<dbReference type="AlphaFoldDB" id="A0A7C9RNR7"/>
<dbReference type="PANTHER" id="PTHR30097">
    <property type="entry name" value="CATION EFFLUX SYSTEM PROTEIN CUSB"/>
    <property type="match status" value="1"/>
</dbReference>
<proteinExistence type="predicted"/>
<feature type="signal peptide" evidence="3">
    <location>
        <begin position="1"/>
        <end position="20"/>
    </location>
</feature>
<dbReference type="Gene3D" id="2.40.30.170">
    <property type="match status" value="1"/>
</dbReference>
<organism evidence="4 5">
    <name type="scientific">Candidatus Afipia apatlaquensis</name>
    <dbReference type="NCBI Taxonomy" id="2712852"/>
    <lineage>
        <taxon>Bacteria</taxon>
        <taxon>Pseudomonadati</taxon>
        <taxon>Pseudomonadota</taxon>
        <taxon>Alphaproteobacteria</taxon>
        <taxon>Hyphomicrobiales</taxon>
        <taxon>Nitrobacteraceae</taxon>
        <taxon>Afipia</taxon>
    </lineage>
</organism>
<dbReference type="SUPFAM" id="SSF111369">
    <property type="entry name" value="HlyD-like secretion proteins"/>
    <property type="match status" value="1"/>
</dbReference>
<dbReference type="Proteomes" id="UP000480266">
    <property type="component" value="Unassembled WGS sequence"/>
</dbReference>
<keyword evidence="2" id="KW-1133">Transmembrane helix</keyword>
<dbReference type="GO" id="GO:0060003">
    <property type="term" value="P:copper ion export"/>
    <property type="evidence" value="ECO:0007669"/>
    <property type="project" value="TreeGrafter"/>
</dbReference>
<evidence type="ECO:0000256" key="1">
    <source>
        <dbReference type="ARBA" id="ARBA00022448"/>
    </source>
</evidence>
<gene>
    <name evidence="4" type="ORF">G4V63_30305</name>
</gene>
<evidence type="ECO:0000256" key="2">
    <source>
        <dbReference type="SAM" id="Phobius"/>
    </source>
</evidence>
<dbReference type="GO" id="GO:0030313">
    <property type="term" value="C:cell envelope"/>
    <property type="evidence" value="ECO:0007669"/>
    <property type="project" value="TreeGrafter"/>
</dbReference>
<keyword evidence="1" id="KW-0813">Transport</keyword>
<accession>A0A7C9RNR7</accession>
<comment type="caution">
    <text evidence="4">The sequence shown here is derived from an EMBL/GenBank/DDBJ whole genome shotgun (WGS) entry which is preliminary data.</text>
</comment>
<evidence type="ECO:0000313" key="5">
    <source>
        <dbReference type="Proteomes" id="UP000480266"/>
    </source>
</evidence>
<protein>
    <submittedName>
        <fullName evidence="4">HlyD family efflux transporter periplasmic adaptor subunit</fullName>
    </submittedName>
</protein>
<dbReference type="Gene3D" id="2.40.50.100">
    <property type="match status" value="1"/>
</dbReference>
<dbReference type="GO" id="GO:0015679">
    <property type="term" value="P:plasma membrane copper ion transport"/>
    <property type="evidence" value="ECO:0007669"/>
    <property type="project" value="TreeGrafter"/>
</dbReference>
<keyword evidence="3" id="KW-0732">Signal</keyword>
<keyword evidence="2" id="KW-0812">Transmembrane</keyword>
<keyword evidence="5" id="KW-1185">Reference proteome</keyword>
<evidence type="ECO:0000313" key="4">
    <source>
        <dbReference type="EMBL" id="NGX99336.1"/>
    </source>
</evidence>
<feature type="chain" id="PRO_5028923358" evidence="3">
    <location>
        <begin position="21"/>
        <end position="556"/>
    </location>
</feature>